<evidence type="ECO:0000313" key="1">
    <source>
        <dbReference type="EMBL" id="KAJ9080437.1"/>
    </source>
</evidence>
<comment type="caution">
    <text evidence="1">The sequence shown here is derived from an EMBL/GenBank/DDBJ whole genome shotgun (WGS) entry which is preliminary data.</text>
</comment>
<protein>
    <submittedName>
        <fullName evidence="1">Uncharacterized protein</fullName>
    </submittedName>
</protein>
<sequence>MDTNNKNIIIHICRTQLPGTQQSVKYQGVEFKGVNLTTVAPRQAPAGPPPVPRQPTTTQPGTHKPPARPPRSQGPPCNQSKIYLGYSQSKKSLTTGENSEEKVPPPEEGKKKILDSKNKHATNQSGANSLATWTRPNPIQNNVLGTKITSEKELTHNLHLAPGQQGTICLSQEFPNQPQITGEQESDHLPKPQLPFLLSKLLGSPIPCFSLPIENLCTGKRTINKGSHLSNSLCYH</sequence>
<gene>
    <name evidence="1" type="ORF">DSO57_1025089</name>
</gene>
<proteinExistence type="predicted"/>
<reference evidence="1" key="1">
    <citation type="submission" date="2022-04" db="EMBL/GenBank/DDBJ databases">
        <title>Genome of the entomopathogenic fungus Entomophthora muscae.</title>
        <authorList>
            <person name="Elya C."/>
            <person name="Lovett B.R."/>
            <person name="Lee E."/>
            <person name="Macias A.M."/>
            <person name="Hajek A.E."/>
            <person name="De Bivort B.L."/>
            <person name="Kasson M.T."/>
            <person name="De Fine Licht H.H."/>
            <person name="Stajich J.E."/>
        </authorList>
    </citation>
    <scope>NUCLEOTIDE SEQUENCE</scope>
    <source>
        <strain evidence="1">Berkeley</strain>
    </source>
</reference>
<accession>A0ACC2U0L6</accession>
<dbReference type="EMBL" id="QTSX02001559">
    <property type="protein sequence ID" value="KAJ9080437.1"/>
    <property type="molecule type" value="Genomic_DNA"/>
</dbReference>
<name>A0ACC2U0L6_9FUNG</name>
<keyword evidence="2" id="KW-1185">Reference proteome</keyword>
<organism evidence="1 2">
    <name type="scientific">Entomophthora muscae</name>
    <dbReference type="NCBI Taxonomy" id="34485"/>
    <lineage>
        <taxon>Eukaryota</taxon>
        <taxon>Fungi</taxon>
        <taxon>Fungi incertae sedis</taxon>
        <taxon>Zoopagomycota</taxon>
        <taxon>Entomophthoromycotina</taxon>
        <taxon>Entomophthoromycetes</taxon>
        <taxon>Entomophthorales</taxon>
        <taxon>Entomophthoraceae</taxon>
        <taxon>Entomophthora</taxon>
    </lineage>
</organism>
<dbReference type="Proteomes" id="UP001165960">
    <property type="component" value="Unassembled WGS sequence"/>
</dbReference>
<evidence type="ECO:0000313" key="2">
    <source>
        <dbReference type="Proteomes" id="UP001165960"/>
    </source>
</evidence>